<protein>
    <submittedName>
        <fullName evidence="1">Unannotated protein</fullName>
    </submittedName>
</protein>
<organism evidence="1">
    <name type="scientific">freshwater metagenome</name>
    <dbReference type="NCBI Taxonomy" id="449393"/>
    <lineage>
        <taxon>unclassified sequences</taxon>
        <taxon>metagenomes</taxon>
        <taxon>ecological metagenomes</taxon>
    </lineage>
</organism>
<dbReference type="PANTHER" id="PTHR43582:SF2">
    <property type="entry name" value="LINEARMYCIN RESISTANCE ATP-BINDING PROTEIN LNRL"/>
    <property type="match status" value="1"/>
</dbReference>
<dbReference type="PANTHER" id="PTHR43582">
    <property type="entry name" value="LINEARMYCIN RESISTANCE ATP-BINDING PROTEIN LNRL"/>
    <property type="match status" value="1"/>
</dbReference>
<accession>A0A6J5ZST5</accession>
<dbReference type="AlphaFoldDB" id="A0A6J5ZST5"/>
<sequence length="174" mass="18736">MLFLDEPTTGLDPRSRMGMWSVIQDLVADGTTFLLTTQYLEEADQLASRIVVLDHGNVIAEGTADELKSKVGGDRIELVVHTDAEVERAVSVLSSISTGAVTRDDVVRKIIAPVSTGSKAIVQAIRLLDESSIGIEDIGLRRPTLDDVFLSLTGHVAEEISEPVAAKRGRGRKS</sequence>
<gene>
    <name evidence="1" type="ORF">UFOPK3770_01223</name>
</gene>
<proteinExistence type="predicted"/>
<dbReference type="InterPro" id="IPR027417">
    <property type="entry name" value="P-loop_NTPase"/>
</dbReference>
<reference evidence="1" key="1">
    <citation type="submission" date="2020-05" db="EMBL/GenBank/DDBJ databases">
        <authorList>
            <person name="Chiriac C."/>
            <person name="Salcher M."/>
            <person name="Ghai R."/>
            <person name="Kavagutti S V."/>
        </authorList>
    </citation>
    <scope>NUCLEOTIDE SEQUENCE</scope>
</reference>
<dbReference type="Gene3D" id="3.40.50.300">
    <property type="entry name" value="P-loop containing nucleotide triphosphate hydrolases"/>
    <property type="match status" value="1"/>
</dbReference>
<evidence type="ECO:0000313" key="1">
    <source>
        <dbReference type="EMBL" id="CAB4343857.1"/>
    </source>
</evidence>
<name>A0A6J5ZST5_9ZZZZ</name>
<dbReference type="EMBL" id="CAESAJ010000177">
    <property type="protein sequence ID" value="CAB4343857.1"/>
    <property type="molecule type" value="Genomic_DNA"/>
</dbReference>
<dbReference type="SUPFAM" id="SSF52540">
    <property type="entry name" value="P-loop containing nucleoside triphosphate hydrolases"/>
    <property type="match status" value="1"/>
</dbReference>